<accession>A0A1Y4QWP2</accession>
<name>A0A1Y4QWP2_9ENTE</name>
<evidence type="ECO:0000313" key="2">
    <source>
        <dbReference type="Proteomes" id="UP000196074"/>
    </source>
</evidence>
<sequence>MRTTIYLSRESKNQLDAIQEYFKENQNDITFSPGNRSSVMQELINVFYSFFVKSNRKKSYIQRQTILKNANLKITTAKRYDNLQEGFTQIMKELHKTKVYSELGMYAAIAKLAKDEEFNWTLNDLYNINKRPNTNDIENKFIDTYMNIRD</sequence>
<dbReference type="Proteomes" id="UP000196074">
    <property type="component" value="Unassembled WGS sequence"/>
</dbReference>
<dbReference type="AlphaFoldDB" id="A0A1Y4QWP2"/>
<comment type="caution">
    <text evidence="1">The sequence shown here is derived from an EMBL/GenBank/DDBJ whole genome shotgun (WGS) entry which is preliminary data.</text>
</comment>
<dbReference type="RefSeq" id="WP_087215471.1">
    <property type="nucleotide sequence ID" value="NZ_NFLC01000017.1"/>
</dbReference>
<protein>
    <submittedName>
        <fullName evidence="1">Uncharacterized protein</fullName>
    </submittedName>
</protein>
<reference evidence="2" key="1">
    <citation type="submission" date="2017-04" db="EMBL/GenBank/DDBJ databases">
        <title>Function of individual gut microbiota members based on whole genome sequencing of pure cultures obtained from chicken caecum.</title>
        <authorList>
            <person name="Medvecky M."/>
            <person name="Cejkova D."/>
            <person name="Polansky O."/>
            <person name="Karasova D."/>
            <person name="Kubasova T."/>
            <person name="Cizek A."/>
            <person name="Rychlik I."/>
        </authorList>
    </citation>
    <scope>NUCLEOTIDE SEQUENCE [LARGE SCALE GENOMIC DNA]</scope>
    <source>
        <strain evidence="2">An144</strain>
    </source>
</reference>
<gene>
    <name evidence="1" type="ORF">B5E88_08860</name>
</gene>
<organism evidence="1 2">
    <name type="scientific">Enterococcus cecorum</name>
    <dbReference type="NCBI Taxonomy" id="44008"/>
    <lineage>
        <taxon>Bacteria</taxon>
        <taxon>Bacillati</taxon>
        <taxon>Bacillota</taxon>
        <taxon>Bacilli</taxon>
        <taxon>Lactobacillales</taxon>
        <taxon>Enterococcaceae</taxon>
        <taxon>Enterococcus</taxon>
    </lineage>
</organism>
<proteinExistence type="predicted"/>
<evidence type="ECO:0000313" key="1">
    <source>
        <dbReference type="EMBL" id="OUQ09748.1"/>
    </source>
</evidence>
<dbReference type="EMBL" id="NFLC01000017">
    <property type="protein sequence ID" value="OUQ09748.1"/>
    <property type="molecule type" value="Genomic_DNA"/>
</dbReference>